<protein>
    <submittedName>
        <fullName evidence="2">C39 family peptidase</fullName>
    </submittedName>
</protein>
<dbReference type="Proteomes" id="UP001329915">
    <property type="component" value="Chromosome"/>
</dbReference>
<organism evidence="2 3">
    <name type="scientific">Metallumcola ferriviriculae</name>
    <dbReference type="NCBI Taxonomy" id="3039180"/>
    <lineage>
        <taxon>Bacteria</taxon>
        <taxon>Bacillati</taxon>
        <taxon>Bacillota</taxon>
        <taxon>Clostridia</taxon>
        <taxon>Neomoorellales</taxon>
        <taxon>Desulfitibacteraceae</taxon>
        <taxon>Metallumcola</taxon>
    </lineage>
</organism>
<dbReference type="KEGG" id="dbc:MFMK1_002927"/>
<name>A0AAU0UQ63_9FIRM</name>
<feature type="domain" description="Peptidase C39-like" evidence="1">
    <location>
        <begin position="3"/>
        <end position="139"/>
    </location>
</feature>
<dbReference type="InterPro" id="IPR039564">
    <property type="entry name" value="Peptidase_C39-like"/>
</dbReference>
<reference evidence="2 3" key="1">
    <citation type="submission" date="2023-04" db="EMBL/GenBank/DDBJ databases">
        <authorList>
            <person name="Hsu D."/>
        </authorList>
    </citation>
    <scope>NUCLEOTIDE SEQUENCE [LARGE SCALE GENOMIC DNA]</scope>
    <source>
        <strain evidence="2 3">MK1</strain>
    </source>
</reference>
<dbReference type="AlphaFoldDB" id="A0AAU0UQ63"/>
<dbReference type="EMBL" id="CP121694">
    <property type="protein sequence ID" value="WRO23080.1"/>
    <property type="molecule type" value="Genomic_DNA"/>
</dbReference>
<dbReference type="RefSeq" id="WP_366922467.1">
    <property type="nucleotide sequence ID" value="NZ_CP121694.1"/>
</dbReference>
<evidence type="ECO:0000313" key="2">
    <source>
        <dbReference type="EMBL" id="WRO23080.1"/>
    </source>
</evidence>
<gene>
    <name evidence="2" type="ORF">MFMK1_002927</name>
</gene>
<evidence type="ECO:0000313" key="3">
    <source>
        <dbReference type="Proteomes" id="UP001329915"/>
    </source>
</evidence>
<evidence type="ECO:0000259" key="1">
    <source>
        <dbReference type="Pfam" id="PF13529"/>
    </source>
</evidence>
<proteinExistence type="predicted"/>
<sequence>MHQQETTYWCGPASALQAIDYIIDNNVPSQQQLANEWDPTNNKYGMNTDLYHGTTSPDMARAMNHWIDTTWYVARAEDNYENLWAKLVFAVDYRHPANILVNTQTLSWYNGKELTHFLTVRGWHDWSSGEREVDLVDPNWNDTYFGYQNYEPYDNVYSAVNSQSWRENIVY</sequence>
<accession>A0AAU0UQ63</accession>
<keyword evidence="3" id="KW-1185">Reference proteome</keyword>
<dbReference type="Pfam" id="PF13529">
    <property type="entry name" value="Peptidase_C39_2"/>
    <property type="match status" value="1"/>
</dbReference>